<dbReference type="OMA" id="LMNSFFR"/>
<dbReference type="Proteomes" id="UP000694845">
    <property type="component" value="Unplaced"/>
</dbReference>
<proteinExistence type="inferred from homology"/>
<evidence type="ECO:0000256" key="4">
    <source>
        <dbReference type="SAM" id="SignalP"/>
    </source>
</evidence>
<dbReference type="CDD" id="cd06526">
    <property type="entry name" value="metazoan_ACD"/>
    <property type="match status" value="1"/>
</dbReference>
<dbReference type="Pfam" id="PF00011">
    <property type="entry name" value="HSP20"/>
    <property type="match status" value="1"/>
</dbReference>
<dbReference type="GO" id="GO:0051082">
    <property type="term" value="F:unfolded protein binding"/>
    <property type="evidence" value="ECO:0007669"/>
    <property type="project" value="TreeGrafter"/>
</dbReference>
<name>A0A8B7ZPE4_ACAPL</name>
<dbReference type="GO" id="GO:0005737">
    <property type="term" value="C:cytoplasm"/>
    <property type="evidence" value="ECO:0007669"/>
    <property type="project" value="TreeGrafter"/>
</dbReference>
<feature type="chain" id="PRO_5034412055" evidence="4">
    <location>
        <begin position="23"/>
        <end position="445"/>
    </location>
</feature>
<evidence type="ECO:0000313" key="7">
    <source>
        <dbReference type="RefSeq" id="XP_022106922.1"/>
    </source>
</evidence>
<feature type="region of interest" description="Disordered" evidence="3">
    <location>
        <begin position="125"/>
        <end position="194"/>
    </location>
</feature>
<comment type="similarity">
    <text evidence="1 2">Belongs to the small heat shock protein (HSP20) family.</text>
</comment>
<dbReference type="AlphaFoldDB" id="A0A8B7ZPE4"/>
<dbReference type="GO" id="GO:0005634">
    <property type="term" value="C:nucleus"/>
    <property type="evidence" value="ECO:0007669"/>
    <property type="project" value="TreeGrafter"/>
</dbReference>
<evidence type="ECO:0000313" key="6">
    <source>
        <dbReference type="Proteomes" id="UP000694845"/>
    </source>
</evidence>
<dbReference type="PANTHER" id="PTHR45640:SF26">
    <property type="entry name" value="RE23625P"/>
    <property type="match status" value="1"/>
</dbReference>
<dbReference type="KEGG" id="aplc:110988001"/>
<dbReference type="InterPro" id="IPR008978">
    <property type="entry name" value="HSP20-like_chaperone"/>
</dbReference>
<dbReference type="GO" id="GO:0042026">
    <property type="term" value="P:protein refolding"/>
    <property type="evidence" value="ECO:0007669"/>
    <property type="project" value="TreeGrafter"/>
</dbReference>
<accession>A0A8B7ZPE4</accession>
<evidence type="ECO:0000256" key="1">
    <source>
        <dbReference type="PROSITE-ProRule" id="PRU00285"/>
    </source>
</evidence>
<dbReference type="GeneID" id="110988001"/>
<dbReference type="RefSeq" id="XP_022106922.1">
    <property type="nucleotide sequence ID" value="XM_022251230.1"/>
</dbReference>
<keyword evidence="6" id="KW-1185">Reference proteome</keyword>
<dbReference type="InterPro" id="IPR002068">
    <property type="entry name" value="A-crystallin/Hsp20_dom"/>
</dbReference>
<reference evidence="7" key="1">
    <citation type="submission" date="2025-08" db="UniProtKB">
        <authorList>
            <consortium name="RefSeq"/>
        </authorList>
    </citation>
    <scope>IDENTIFICATION</scope>
</reference>
<dbReference type="SUPFAM" id="SSF49764">
    <property type="entry name" value="HSP20-like chaperones"/>
    <property type="match status" value="1"/>
</dbReference>
<dbReference type="OrthoDB" id="10060792at2759"/>
<feature type="compositionally biased region" description="Basic and acidic residues" evidence="3">
    <location>
        <begin position="152"/>
        <end position="194"/>
    </location>
</feature>
<sequence length="445" mass="52068">MASLPKICAMALVLAAGVGSEGRIPPHQSCCNQHASNQPIYGTHTPSSRLLMNSFFRDPWFDHDDLWHDPFSWSHHFPWGFSHRPWGMGLSVLHPPRSAERTSKIGCQWCQDDSTQMKSLGIQEAHRQRNDLGCQSQEEGDDNNGRSQTTGDKYKMEREEQQQLMEEQRLQQEMRKQRLEEDAELQRHQDERRWQEERMRQRQQRRQEEEAERRRQQWEEEQRVKKWRAAEKRRIQQEQEMRRKRMQEQEAIQETKQQMEWNHQKQGMNDNMRHHQGSSRQALHSQFRKTQVATLYIPGYTPEDVSVTTSGNRLVVQGKHVCDCQEECTAKEFKRGFEIPKNVDPASLDARLVQGGQLTISGNQYNARIQPTGDWVVSVEGDGSFSPRPRNVDPTCGGRRTGFKLKKLNKRTGQIVEDEELVEEVAQRTFEGEVDEDGVTMEVEY</sequence>
<dbReference type="PROSITE" id="PS01031">
    <property type="entry name" value="SHSP"/>
    <property type="match status" value="1"/>
</dbReference>
<dbReference type="Gene3D" id="2.60.40.790">
    <property type="match status" value="1"/>
</dbReference>
<gene>
    <name evidence="7" type="primary">LOC110988001</name>
</gene>
<feature type="domain" description="SHSP" evidence="5">
    <location>
        <begin position="273"/>
        <end position="380"/>
    </location>
</feature>
<organism evidence="6 7">
    <name type="scientific">Acanthaster planci</name>
    <name type="common">Crown-of-thorns starfish</name>
    <dbReference type="NCBI Taxonomy" id="133434"/>
    <lineage>
        <taxon>Eukaryota</taxon>
        <taxon>Metazoa</taxon>
        <taxon>Echinodermata</taxon>
        <taxon>Eleutherozoa</taxon>
        <taxon>Asterozoa</taxon>
        <taxon>Asteroidea</taxon>
        <taxon>Valvatacea</taxon>
        <taxon>Valvatida</taxon>
        <taxon>Acanthasteridae</taxon>
        <taxon>Acanthaster</taxon>
    </lineage>
</organism>
<dbReference type="GO" id="GO:0009408">
    <property type="term" value="P:response to heat"/>
    <property type="evidence" value="ECO:0007669"/>
    <property type="project" value="TreeGrafter"/>
</dbReference>
<protein>
    <submittedName>
        <fullName evidence="7">Myb-like protein X</fullName>
    </submittedName>
</protein>
<evidence type="ECO:0000256" key="2">
    <source>
        <dbReference type="RuleBase" id="RU003616"/>
    </source>
</evidence>
<dbReference type="PANTHER" id="PTHR45640">
    <property type="entry name" value="HEAT SHOCK PROTEIN HSP-12.2-RELATED"/>
    <property type="match status" value="1"/>
</dbReference>
<feature type="signal peptide" evidence="4">
    <location>
        <begin position="1"/>
        <end position="22"/>
    </location>
</feature>
<evidence type="ECO:0000259" key="5">
    <source>
        <dbReference type="PROSITE" id="PS01031"/>
    </source>
</evidence>
<dbReference type="InterPro" id="IPR001436">
    <property type="entry name" value="Alpha-crystallin/sHSP_animal"/>
</dbReference>
<dbReference type="GO" id="GO:0043066">
    <property type="term" value="P:negative regulation of apoptotic process"/>
    <property type="evidence" value="ECO:0007669"/>
    <property type="project" value="TreeGrafter"/>
</dbReference>
<evidence type="ECO:0000256" key="3">
    <source>
        <dbReference type="SAM" id="MobiDB-lite"/>
    </source>
</evidence>
<keyword evidence="4" id="KW-0732">Signal</keyword>